<feature type="domain" description="TauD/TfdA-like" evidence="2">
    <location>
        <begin position="46"/>
        <end position="288"/>
    </location>
</feature>
<keyword evidence="4" id="KW-1185">Reference proteome</keyword>
<evidence type="ECO:0000313" key="4">
    <source>
        <dbReference type="Proteomes" id="UP000243515"/>
    </source>
</evidence>
<dbReference type="InterPro" id="IPR003819">
    <property type="entry name" value="TauD/TfdA-like"/>
</dbReference>
<dbReference type="Pfam" id="PF02668">
    <property type="entry name" value="TauD"/>
    <property type="match status" value="1"/>
</dbReference>
<dbReference type="Gene3D" id="3.60.130.10">
    <property type="entry name" value="Clavaminate synthase-like"/>
    <property type="match status" value="1"/>
</dbReference>
<gene>
    <name evidence="3" type="ORF">Egran_03636</name>
</gene>
<evidence type="ECO:0000256" key="1">
    <source>
        <dbReference type="ARBA" id="ARBA00023002"/>
    </source>
</evidence>
<comment type="caution">
    <text evidence="3">The sequence shown here is derived from an EMBL/GenBank/DDBJ whole genome shotgun (WGS) entry which is preliminary data.</text>
</comment>
<proteinExistence type="predicted"/>
<sequence>MQKQFLRRFHSTGLRTLNGSANSPRNSVSLLSSVPHLGAPSLVSVYDQKHVASIRDQLENNGVLKISLGFQDDDCRYLEQLVLNLHKYHGHGLPITHSASRGWFWDVRPVPSSLQMQNQARSETMENFPWHTDCSYERSPPRFFALQVLQPDRCGGGTLSVLKVDQALGLLSPSARAALAQPEYRFAVPPEFVKSDERHIVGSVLGTDGSSRSVQLRFREEIITPITTDAEVALQELKTMLCMPEASAETLHLTPAFLPRGSIILMDNRRWLHARNQVQDPNRHLRRVRWDARPFLAGSL</sequence>
<keyword evidence="1" id="KW-0560">Oxidoreductase</keyword>
<dbReference type="SUPFAM" id="SSF51197">
    <property type="entry name" value="Clavaminate synthase-like"/>
    <property type="match status" value="1"/>
</dbReference>
<accession>A0A232LX44</accession>
<dbReference type="AlphaFoldDB" id="A0A232LX44"/>
<organism evidence="3 4">
    <name type="scientific">Elaphomyces granulatus</name>
    <dbReference type="NCBI Taxonomy" id="519963"/>
    <lineage>
        <taxon>Eukaryota</taxon>
        <taxon>Fungi</taxon>
        <taxon>Dikarya</taxon>
        <taxon>Ascomycota</taxon>
        <taxon>Pezizomycotina</taxon>
        <taxon>Eurotiomycetes</taxon>
        <taxon>Eurotiomycetidae</taxon>
        <taxon>Eurotiales</taxon>
        <taxon>Elaphomycetaceae</taxon>
        <taxon>Elaphomyces</taxon>
    </lineage>
</organism>
<protein>
    <recommendedName>
        <fullName evidence="2">TauD/TfdA-like domain-containing protein</fullName>
    </recommendedName>
</protein>
<evidence type="ECO:0000313" key="3">
    <source>
        <dbReference type="EMBL" id="OXV08598.1"/>
    </source>
</evidence>
<dbReference type="Proteomes" id="UP000243515">
    <property type="component" value="Unassembled WGS sequence"/>
</dbReference>
<name>A0A232LX44_9EURO</name>
<dbReference type="GO" id="GO:0016491">
    <property type="term" value="F:oxidoreductase activity"/>
    <property type="evidence" value="ECO:0007669"/>
    <property type="project" value="UniProtKB-KW"/>
</dbReference>
<dbReference type="InterPro" id="IPR042098">
    <property type="entry name" value="TauD-like_sf"/>
</dbReference>
<reference evidence="3 4" key="1">
    <citation type="journal article" date="2015" name="Environ. Microbiol.">
        <title>Metagenome sequence of Elaphomyces granulatus from sporocarp tissue reveals Ascomycota ectomycorrhizal fingerprints of genome expansion and a Proteobacteria-rich microbiome.</title>
        <authorList>
            <person name="Quandt C.A."/>
            <person name="Kohler A."/>
            <person name="Hesse C.N."/>
            <person name="Sharpton T.J."/>
            <person name="Martin F."/>
            <person name="Spatafora J.W."/>
        </authorList>
    </citation>
    <scope>NUCLEOTIDE SEQUENCE [LARGE SCALE GENOMIC DNA]</scope>
    <source>
        <strain evidence="3 4">OSC145934</strain>
    </source>
</reference>
<evidence type="ECO:0000259" key="2">
    <source>
        <dbReference type="Pfam" id="PF02668"/>
    </source>
</evidence>
<dbReference type="EMBL" id="NPHW01003994">
    <property type="protein sequence ID" value="OXV08598.1"/>
    <property type="molecule type" value="Genomic_DNA"/>
</dbReference>
<dbReference type="OrthoDB" id="2117718at2759"/>